<dbReference type="AlphaFoldDB" id="A0A2N9EH35"/>
<evidence type="ECO:0000313" key="2">
    <source>
        <dbReference type="EMBL" id="SPC74065.1"/>
    </source>
</evidence>
<dbReference type="EMBL" id="OIVN01000090">
    <property type="protein sequence ID" value="SPC74065.1"/>
    <property type="molecule type" value="Genomic_DNA"/>
</dbReference>
<evidence type="ECO:0000256" key="1">
    <source>
        <dbReference type="SAM" id="SignalP"/>
    </source>
</evidence>
<gene>
    <name evidence="2" type="ORF">FSB_LOCUS1947</name>
</gene>
<organism evidence="2">
    <name type="scientific">Fagus sylvatica</name>
    <name type="common">Beechnut</name>
    <dbReference type="NCBI Taxonomy" id="28930"/>
    <lineage>
        <taxon>Eukaryota</taxon>
        <taxon>Viridiplantae</taxon>
        <taxon>Streptophyta</taxon>
        <taxon>Embryophyta</taxon>
        <taxon>Tracheophyta</taxon>
        <taxon>Spermatophyta</taxon>
        <taxon>Magnoliopsida</taxon>
        <taxon>eudicotyledons</taxon>
        <taxon>Gunneridae</taxon>
        <taxon>Pentapetalae</taxon>
        <taxon>rosids</taxon>
        <taxon>fabids</taxon>
        <taxon>Fagales</taxon>
        <taxon>Fagaceae</taxon>
        <taxon>Fagus</taxon>
    </lineage>
</organism>
<accession>A0A2N9EH35</accession>
<proteinExistence type="predicted"/>
<feature type="signal peptide" evidence="1">
    <location>
        <begin position="1"/>
        <end position="32"/>
    </location>
</feature>
<sequence length="82" mass="8523">MASPNFSLVTKCFLVVLLGIALVVLNSGYAVAEIPPCETLLTQGPCSNFPDCNQHCLSIGWKCGGLCKAPAPGTPLACLCKI</sequence>
<feature type="chain" id="PRO_5014945195" description="Knottin scorpion toxin-like domain-containing protein" evidence="1">
    <location>
        <begin position="33"/>
        <end position="82"/>
    </location>
</feature>
<evidence type="ECO:0008006" key="3">
    <source>
        <dbReference type="Google" id="ProtNLM"/>
    </source>
</evidence>
<keyword evidence="1" id="KW-0732">Signal</keyword>
<name>A0A2N9EH35_FAGSY</name>
<dbReference type="InterPro" id="IPR036574">
    <property type="entry name" value="Scorpion_toxin-like_sf"/>
</dbReference>
<dbReference type="Gene3D" id="3.30.30.10">
    <property type="entry name" value="Knottin, scorpion toxin-like"/>
    <property type="match status" value="1"/>
</dbReference>
<protein>
    <recommendedName>
        <fullName evidence="3">Knottin scorpion toxin-like domain-containing protein</fullName>
    </recommendedName>
</protein>
<reference evidence="2" key="1">
    <citation type="submission" date="2018-02" db="EMBL/GenBank/DDBJ databases">
        <authorList>
            <person name="Cohen D.B."/>
            <person name="Kent A.D."/>
        </authorList>
    </citation>
    <scope>NUCLEOTIDE SEQUENCE</scope>
</reference>